<evidence type="ECO:0000256" key="3">
    <source>
        <dbReference type="ARBA" id="ARBA00022679"/>
    </source>
</evidence>
<accession>A0A927N4N6</accession>
<proteinExistence type="inferred from homology"/>
<feature type="domain" description="Thiolase C-terminal" evidence="9">
    <location>
        <begin position="233"/>
        <end position="357"/>
    </location>
</feature>
<sequence>MKRAAVEPDQIDQVVLGHVLQAGCGQIPARQAAAKARIPLTVPALSVNKVCLAGLNAVAMADMMISSGLADVIVAGGMESMPQAPHLLRDSRHGIRYGDATMLDHVAYDALWDAFTDQSMGALTESCNPGDAAVARRDADALSARSHRLATSSSDTLAEEIVPVRVPQRHGDDHLISRDEGIRADCTAEVLAQLPPAFTPDGSITAGSSSQLSDGAAAMVIMSEDAAARYGCRPLARIGAYGTVAGPDTSLQLQPAHAIRVACRRQRLNSAELDLIEINEAFAAVVLASARDLGLTDTEIEERVNIHGGAIALGHPPGMSGARLVLHLAMELHRSGHGTAAATLCGGGGQGDALILTAA</sequence>
<name>A0A927N4N6_9ACTN</name>
<evidence type="ECO:0000313" key="11">
    <source>
        <dbReference type="Proteomes" id="UP000638648"/>
    </source>
</evidence>
<evidence type="ECO:0000256" key="7">
    <source>
        <dbReference type="RuleBase" id="RU003557"/>
    </source>
</evidence>
<dbReference type="InterPro" id="IPR020616">
    <property type="entry name" value="Thiolase_N"/>
</dbReference>
<dbReference type="PROSITE" id="PS00099">
    <property type="entry name" value="THIOLASE_3"/>
    <property type="match status" value="1"/>
</dbReference>
<evidence type="ECO:0000256" key="2">
    <source>
        <dbReference type="ARBA" id="ARBA00012705"/>
    </source>
</evidence>
<dbReference type="InterPro" id="IPR020617">
    <property type="entry name" value="Thiolase_C"/>
</dbReference>
<dbReference type="NCBIfam" id="TIGR01930">
    <property type="entry name" value="AcCoA-C-Actrans"/>
    <property type="match status" value="1"/>
</dbReference>
<dbReference type="InterPro" id="IPR020610">
    <property type="entry name" value="Thiolase_AS"/>
</dbReference>
<dbReference type="PIRSF" id="PIRSF000429">
    <property type="entry name" value="Ac-CoA_Ac_transf"/>
    <property type="match status" value="1"/>
</dbReference>
<dbReference type="PANTHER" id="PTHR18919:SF107">
    <property type="entry name" value="ACETYL-COA ACETYLTRANSFERASE, CYTOSOLIC"/>
    <property type="match status" value="1"/>
</dbReference>
<organism evidence="10 11">
    <name type="scientific">Actinopolymorpha pittospori</name>
    <dbReference type="NCBI Taxonomy" id="648752"/>
    <lineage>
        <taxon>Bacteria</taxon>
        <taxon>Bacillati</taxon>
        <taxon>Actinomycetota</taxon>
        <taxon>Actinomycetes</taxon>
        <taxon>Propionibacteriales</taxon>
        <taxon>Actinopolymorphaceae</taxon>
        <taxon>Actinopolymorpha</taxon>
    </lineage>
</organism>
<dbReference type="Gene3D" id="3.40.47.10">
    <property type="match status" value="2"/>
</dbReference>
<dbReference type="InterPro" id="IPR020613">
    <property type="entry name" value="Thiolase_CS"/>
</dbReference>
<dbReference type="EC" id="2.3.1.9" evidence="2"/>
<feature type="active site" description="Proton acceptor" evidence="6">
    <location>
        <position position="315"/>
    </location>
</feature>
<evidence type="ECO:0000259" key="8">
    <source>
        <dbReference type="Pfam" id="PF00108"/>
    </source>
</evidence>
<dbReference type="Pfam" id="PF02803">
    <property type="entry name" value="Thiolase_C"/>
    <property type="match status" value="1"/>
</dbReference>
<dbReference type="Proteomes" id="UP000638648">
    <property type="component" value="Unassembled WGS sequence"/>
</dbReference>
<dbReference type="PROSITE" id="PS00737">
    <property type="entry name" value="THIOLASE_2"/>
    <property type="match status" value="1"/>
</dbReference>
<dbReference type="SUPFAM" id="SSF53901">
    <property type="entry name" value="Thiolase-like"/>
    <property type="match status" value="2"/>
</dbReference>
<comment type="similarity">
    <text evidence="1 7">Belongs to the thiolase-like superfamily. Thiolase family.</text>
</comment>
<dbReference type="InterPro" id="IPR016039">
    <property type="entry name" value="Thiolase-like"/>
</dbReference>
<dbReference type="CDD" id="cd00751">
    <property type="entry name" value="thiolase"/>
    <property type="match status" value="1"/>
</dbReference>
<comment type="caution">
    <text evidence="10">The sequence shown here is derived from an EMBL/GenBank/DDBJ whole genome shotgun (WGS) entry which is preliminary data.</text>
</comment>
<dbReference type="InterPro" id="IPR002155">
    <property type="entry name" value="Thiolase"/>
</dbReference>
<dbReference type="EMBL" id="JADBEM010000001">
    <property type="protein sequence ID" value="MBE1608877.1"/>
    <property type="molecule type" value="Genomic_DNA"/>
</dbReference>
<dbReference type="PANTHER" id="PTHR18919">
    <property type="entry name" value="ACETYL-COA C-ACYLTRANSFERASE"/>
    <property type="match status" value="1"/>
</dbReference>
<feature type="active site" description="Acyl-thioester intermediate" evidence="6">
    <location>
        <position position="51"/>
    </location>
</feature>
<protein>
    <recommendedName>
        <fullName evidence="5">Probable acetyl-CoA acetyltransferase</fullName>
        <ecNumber evidence="2">2.3.1.9</ecNumber>
    </recommendedName>
</protein>
<dbReference type="AlphaFoldDB" id="A0A927N4N6"/>
<feature type="active site" description="Proton acceptor" evidence="6">
    <location>
        <position position="345"/>
    </location>
</feature>
<evidence type="ECO:0000256" key="5">
    <source>
        <dbReference type="ARBA" id="ARBA00040529"/>
    </source>
</evidence>
<evidence type="ECO:0000259" key="9">
    <source>
        <dbReference type="Pfam" id="PF02803"/>
    </source>
</evidence>
<gene>
    <name evidence="10" type="ORF">HEB94_005725</name>
</gene>
<dbReference type="Pfam" id="PF00108">
    <property type="entry name" value="Thiolase_N"/>
    <property type="match status" value="1"/>
</dbReference>
<evidence type="ECO:0000256" key="4">
    <source>
        <dbReference type="ARBA" id="ARBA00023315"/>
    </source>
</evidence>
<keyword evidence="3 7" id="KW-0808">Transferase</keyword>
<dbReference type="GO" id="GO:0003985">
    <property type="term" value="F:acetyl-CoA C-acetyltransferase activity"/>
    <property type="evidence" value="ECO:0007669"/>
    <property type="project" value="UniProtKB-EC"/>
</dbReference>
<evidence type="ECO:0000256" key="6">
    <source>
        <dbReference type="PIRSR" id="PIRSR000429-1"/>
    </source>
</evidence>
<evidence type="ECO:0000313" key="10">
    <source>
        <dbReference type="EMBL" id="MBE1608877.1"/>
    </source>
</evidence>
<keyword evidence="4 7" id="KW-0012">Acyltransferase</keyword>
<keyword evidence="11" id="KW-1185">Reference proteome</keyword>
<feature type="domain" description="Thiolase N-terminal" evidence="8">
    <location>
        <begin position="2"/>
        <end position="225"/>
    </location>
</feature>
<evidence type="ECO:0000256" key="1">
    <source>
        <dbReference type="ARBA" id="ARBA00010982"/>
    </source>
</evidence>
<reference evidence="10" key="1">
    <citation type="submission" date="2020-10" db="EMBL/GenBank/DDBJ databases">
        <title>Sequencing the genomes of 1000 actinobacteria strains.</title>
        <authorList>
            <person name="Klenk H.-P."/>
        </authorList>
    </citation>
    <scope>NUCLEOTIDE SEQUENCE</scope>
    <source>
        <strain evidence="10">DSM 45354</strain>
    </source>
</reference>